<protein>
    <recommendedName>
        <fullName evidence="3">Uncharacterized protein ycf68</fullName>
    </recommendedName>
</protein>
<evidence type="ECO:0000313" key="6">
    <source>
        <dbReference type="EMBL" id="ARO79643.1"/>
    </source>
</evidence>
<geneLocation type="chloroplast" evidence="6"/>
<comment type="similarity">
    <text evidence="2">Belongs to the ycf68 family.</text>
</comment>
<evidence type="ECO:0000256" key="5">
    <source>
        <dbReference type="ARBA" id="ARBA00022640"/>
    </source>
</evidence>
<dbReference type="InterPro" id="IPR022546">
    <property type="entry name" value="Uncharacterised_Ycf68"/>
</dbReference>
<keyword evidence="5 6" id="KW-0934">Plastid</keyword>
<evidence type="ECO:0000256" key="3">
    <source>
        <dbReference type="ARBA" id="ARBA00021456"/>
    </source>
</evidence>
<keyword evidence="4 6" id="KW-0150">Chloroplast</keyword>
<comment type="subcellular location">
    <subcellularLocation>
        <location evidence="1">Plastid</location>
        <location evidence="1">Chloroplast</location>
    </subcellularLocation>
</comment>
<sequence>MAYSSCLNRSLKPNGEIQCRSNFRFTRGIRAVRGGPPRLLSSRESIHPLSVYGYKIYGGSGALVFSVYFPRFRCYWGLYATDRDM</sequence>
<name>A0A1X9PIE6_9ERIC</name>
<accession>A0A1X9PIE6</accession>
<reference evidence="6" key="2">
    <citation type="submission" date="2017-02" db="EMBL/GenBank/DDBJ databases">
        <authorList>
            <person name="Peterson S.W."/>
        </authorList>
    </citation>
    <scope>NUCLEOTIDE SEQUENCE</scope>
</reference>
<dbReference type="GO" id="GO:0009507">
    <property type="term" value="C:chloroplast"/>
    <property type="evidence" value="ECO:0007669"/>
    <property type="project" value="UniProtKB-SubCell"/>
</dbReference>
<proteinExistence type="inferred from homology"/>
<dbReference type="Pfam" id="PF10839">
    <property type="entry name" value="DUF2647"/>
    <property type="match status" value="1"/>
</dbReference>
<dbReference type="AlphaFoldDB" id="A0A1X9PIE6"/>
<dbReference type="EMBL" id="KY652180">
    <property type="protein sequence ID" value="ARO79643.1"/>
    <property type="molecule type" value="Genomic_DNA"/>
</dbReference>
<organism evidence="6">
    <name type="scientific">Gaultheria dolichopoda</name>
    <dbReference type="NCBI Taxonomy" id="861397"/>
    <lineage>
        <taxon>Eukaryota</taxon>
        <taxon>Viridiplantae</taxon>
        <taxon>Streptophyta</taxon>
        <taxon>Embryophyta</taxon>
        <taxon>Tracheophyta</taxon>
        <taxon>Spermatophyta</taxon>
        <taxon>Magnoliopsida</taxon>
        <taxon>eudicotyledons</taxon>
        <taxon>Gunneridae</taxon>
        <taxon>Pentapetalae</taxon>
        <taxon>asterids</taxon>
        <taxon>Ericales</taxon>
        <taxon>Ericaceae</taxon>
        <taxon>Vaccinioideae</taxon>
        <taxon>Gaultherieae</taxon>
        <taxon>Gaultheria</taxon>
    </lineage>
</organism>
<evidence type="ECO:0000256" key="4">
    <source>
        <dbReference type="ARBA" id="ARBA00022528"/>
    </source>
</evidence>
<evidence type="ECO:0000256" key="1">
    <source>
        <dbReference type="ARBA" id="ARBA00004229"/>
    </source>
</evidence>
<evidence type="ECO:0000256" key="2">
    <source>
        <dbReference type="ARBA" id="ARBA00007638"/>
    </source>
</evidence>
<reference evidence="6" key="1">
    <citation type="journal article" date="2017" name="Mol. Phylogenet. Evol.">
        <title>Plastid phylogenomics and adaptive evolution of Gaultheria series Trichophyllae (Ericaceae), a clade from sky islands of the Himalaya-Hengduan Mountains.</title>
        <authorList>
            <person name="Zhang M.Y."/>
            <person name="Fritsch P.W."/>
            <person name="Ma P.F."/>
            <person name="Wang H."/>
            <person name="Lu L."/>
            <person name="Li D.Z."/>
        </authorList>
    </citation>
    <scope>NUCLEOTIDE SEQUENCE</scope>
</reference>